<sequence length="269" mass="29255">MRVFDTERQEWGGSRRERLFDADRYLDLPRQRKVLQHTAVVLAVCGVSFSVWALGWKDEPEPYRPPAQEGPAEPGVTAGDTPSGGDTSGTGTSDGATPTDPASPTPPAGYEVLDDSEGFRIALPSGWTRESQASQYGIDIVDYRGPDGVRRAQVFQLMETSPHASVVEAQQAQSKLDGYRKIHVQYVADPSGGEAAEHEYTADELSGESGTGAPFHVIDYRFEAQDGQRYALIVYGAEDDGPEDERALLDTARAWFCPPSTQCEAPQAS</sequence>
<dbReference type="Proteomes" id="UP000305929">
    <property type="component" value="Unassembled WGS sequence"/>
</dbReference>
<organism evidence="3 4">
    <name type="scientific">Streptomyces lasalocidi</name>
    <name type="common">Streptomyces lasaliensis</name>
    <dbReference type="NCBI Taxonomy" id="324833"/>
    <lineage>
        <taxon>Bacteria</taxon>
        <taxon>Bacillati</taxon>
        <taxon>Actinomycetota</taxon>
        <taxon>Actinomycetes</taxon>
        <taxon>Kitasatosporales</taxon>
        <taxon>Streptomycetaceae</taxon>
        <taxon>Streptomyces</taxon>
    </lineage>
</organism>
<dbReference type="OrthoDB" id="4335221at2"/>
<keyword evidence="2" id="KW-0812">Transmembrane</keyword>
<comment type="caution">
    <text evidence="3">The sequence shown here is derived from an EMBL/GenBank/DDBJ whole genome shotgun (WGS) entry which is preliminary data.</text>
</comment>
<evidence type="ECO:0000313" key="4">
    <source>
        <dbReference type="Proteomes" id="UP000305929"/>
    </source>
</evidence>
<feature type="region of interest" description="Disordered" evidence="1">
    <location>
        <begin position="62"/>
        <end position="111"/>
    </location>
</feature>
<evidence type="ECO:0000256" key="2">
    <source>
        <dbReference type="SAM" id="Phobius"/>
    </source>
</evidence>
<protein>
    <recommendedName>
        <fullName evidence="5">Serine/arginine repetitive matrix protein 2</fullName>
    </recommendedName>
</protein>
<feature type="transmembrane region" description="Helical" evidence="2">
    <location>
        <begin position="34"/>
        <end position="56"/>
    </location>
</feature>
<accession>A0A4U5WCY0</accession>
<feature type="compositionally biased region" description="Low complexity" evidence="1">
    <location>
        <begin position="77"/>
        <end position="100"/>
    </location>
</feature>
<dbReference type="AlphaFoldDB" id="A0A4U5WCY0"/>
<reference evidence="3 4" key="1">
    <citation type="submission" date="2019-04" db="EMBL/GenBank/DDBJ databases">
        <title>Streptomyces lasaliensis sp. nov., an Actinomycete isolated from soil which produces the polyether antibiotic lasalocid.</title>
        <authorList>
            <person name="Erwin G."/>
            <person name="Haber C."/>
        </authorList>
    </citation>
    <scope>NUCLEOTIDE SEQUENCE [LARGE SCALE GENOMIC DNA]</scope>
    <source>
        <strain evidence="3 4">X-537</strain>
    </source>
</reference>
<proteinExistence type="predicted"/>
<evidence type="ECO:0008006" key="5">
    <source>
        <dbReference type="Google" id="ProtNLM"/>
    </source>
</evidence>
<keyword evidence="2" id="KW-0472">Membrane</keyword>
<keyword evidence="4" id="KW-1185">Reference proteome</keyword>
<dbReference type="EMBL" id="SZNQ01000001">
    <property type="protein sequence ID" value="TKS99061.1"/>
    <property type="molecule type" value="Genomic_DNA"/>
</dbReference>
<evidence type="ECO:0000256" key="1">
    <source>
        <dbReference type="SAM" id="MobiDB-lite"/>
    </source>
</evidence>
<name>A0A4U5WCY0_STRLS</name>
<keyword evidence="2" id="KW-1133">Transmembrane helix</keyword>
<dbReference type="RefSeq" id="WP_137304959.1">
    <property type="nucleotide sequence ID" value="NZ_SZNQ01000001.1"/>
</dbReference>
<evidence type="ECO:0000313" key="3">
    <source>
        <dbReference type="EMBL" id="TKS99061.1"/>
    </source>
</evidence>
<gene>
    <name evidence="3" type="ORF">E4U91_02275</name>
</gene>